<protein>
    <recommendedName>
        <fullName evidence="4">VM domain-containing protein</fullName>
    </recommendedName>
</protein>
<gene>
    <name evidence="5" type="ORF">PVAND_014476</name>
</gene>
<feature type="domain" description="VM" evidence="4">
    <location>
        <begin position="75"/>
        <end position="112"/>
    </location>
</feature>
<sequence>MKFILVTAAFIGLAVAQSQYLGAPQGFAPGFNSFAPGLPPPPTPAPAPPPQNYHAKPVYSPVHAGPPTSYTYPSSAPTVPCPTNLLFSCAPSVAPVPCQAVNYEKPPPAFARPNYGQQSNFP</sequence>
<organism evidence="5 6">
    <name type="scientific">Polypedilum vanderplanki</name>
    <name type="common">Sleeping chironomid midge</name>
    <dbReference type="NCBI Taxonomy" id="319348"/>
    <lineage>
        <taxon>Eukaryota</taxon>
        <taxon>Metazoa</taxon>
        <taxon>Ecdysozoa</taxon>
        <taxon>Arthropoda</taxon>
        <taxon>Hexapoda</taxon>
        <taxon>Insecta</taxon>
        <taxon>Pterygota</taxon>
        <taxon>Neoptera</taxon>
        <taxon>Endopterygota</taxon>
        <taxon>Diptera</taxon>
        <taxon>Nematocera</taxon>
        <taxon>Chironomoidea</taxon>
        <taxon>Chironomidae</taxon>
        <taxon>Chironominae</taxon>
        <taxon>Polypedilum</taxon>
        <taxon>Polypedilum</taxon>
    </lineage>
</organism>
<evidence type="ECO:0000256" key="2">
    <source>
        <dbReference type="SAM" id="MobiDB-lite"/>
    </source>
</evidence>
<dbReference type="OrthoDB" id="8062718at2759"/>
<evidence type="ECO:0000256" key="1">
    <source>
        <dbReference type="ARBA" id="ARBA00022729"/>
    </source>
</evidence>
<evidence type="ECO:0000256" key="3">
    <source>
        <dbReference type="SAM" id="SignalP"/>
    </source>
</evidence>
<keyword evidence="1 3" id="KW-0732">Signal</keyword>
<keyword evidence="6" id="KW-1185">Reference proteome</keyword>
<comment type="caution">
    <text evidence="5">The sequence shown here is derived from an EMBL/GenBank/DDBJ whole genome shotgun (WGS) entry which is preliminary data.</text>
</comment>
<feature type="region of interest" description="Disordered" evidence="2">
    <location>
        <begin position="33"/>
        <end position="58"/>
    </location>
</feature>
<feature type="signal peptide" evidence="3">
    <location>
        <begin position="1"/>
        <end position="16"/>
    </location>
</feature>
<dbReference type="PROSITE" id="PS51137">
    <property type="entry name" value="VM"/>
    <property type="match status" value="1"/>
</dbReference>
<dbReference type="Proteomes" id="UP001107558">
    <property type="component" value="Chromosome 4"/>
</dbReference>
<feature type="compositionally biased region" description="Pro residues" evidence="2">
    <location>
        <begin position="37"/>
        <end position="51"/>
    </location>
</feature>
<evidence type="ECO:0000313" key="5">
    <source>
        <dbReference type="EMBL" id="KAG5666448.1"/>
    </source>
</evidence>
<proteinExistence type="predicted"/>
<dbReference type="EMBL" id="JADBJN010000004">
    <property type="protein sequence ID" value="KAG5666448.1"/>
    <property type="molecule type" value="Genomic_DNA"/>
</dbReference>
<evidence type="ECO:0000313" key="6">
    <source>
        <dbReference type="Proteomes" id="UP001107558"/>
    </source>
</evidence>
<evidence type="ECO:0000259" key="4">
    <source>
        <dbReference type="PROSITE" id="PS51137"/>
    </source>
</evidence>
<dbReference type="InterPro" id="IPR013135">
    <property type="entry name" value="Vitelline_membr_Cys-rich-dom"/>
</dbReference>
<dbReference type="AlphaFoldDB" id="A0A9J6BA37"/>
<accession>A0A9J6BA37</accession>
<feature type="chain" id="PRO_5039906575" description="VM domain-containing protein" evidence="3">
    <location>
        <begin position="17"/>
        <end position="122"/>
    </location>
</feature>
<reference evidence="5" key="1">
    <citation type="submission" date="2021-03" db="EMBL/GenBank/DDBJ databases">
        <title>Chromosome level genome of the anhydrobiotic midge Polypedilum vanderplanki.</title>
        <authorList>
            <person name="Yoshida Y."/>
            <person name="Kikawada T."/>
            <person name="Gusev O."/>
        </authorList>
    </citation>
    <scope>NUCLEOTIDE SEQUENCE</scope>
    <source>
        <strain evidence="5">NIAS01</strain>
        <tissue evidence="5">Whole body or cell culture</tissue>
    </source>
</reference>
<dbReference type="Pfam" id="PF10542">
    <property type="entry name" value="Vitelline_membr"/>
    <property type="match status" value="1"/>
</dbReference>
<name>A0A9J6BA37_POLVA</name>